<evidence type="ECO:0000256" key="3">
    <source>
        <dbReference type="ARBA" id="ARBA00022827"/>
    </source>
</evidence>
<comment type="cofactor">
    <cofactor evidence="1">
        <name>FAD</name>
        <dbReference type="ChEBI" id="CHEBI:57692"/>
    </cofactor>
</comment>
<dbReference type="GO" id="GO:0050660">
    <property type="term" value="F:flavin adenine dinucleotide binding"/>
    <property type="evidence" value="ECO:0007669"/>
    <property type="project" value="InterPro"/>
</dbReference>
<reference evidence="6 7" key="1">
    <citation type="submission" date="2019-11" db="EMBL/GenBank/DDBJ databases">
        <title>Draft genome of Amycolatopsis RM579.</title>
        <authorList>
            <person name="Duangmal K."/>
            <person name="Mingma R."/>
        </authorList>
    </citation>
    <scope>NUCLEOTIDE SEQUENCE [LARGE SCALE GENOMIC DNA]</scope>
    <source>
        <strain evidence="6 7">RM579</strain>
    </source>
</reference>
<proteinExistence type="predicted"/>
<keyword evidence="2" id="KW-0285">Flavoprotein</keyword>
<dbReference type="InterPro" id="IPR045170">
    <property type="entry name" value="MTOX"/>
</dbReference>
<dbReference type="Pfam" id="PF01266">
    <property type="entry name" value="DAO"/>
    <property type="match status" value="1"/>
</dbReference>
<evidence type="ECO:0000313" key="7">
    <source>
        <dbReference type="Proteomes" id="UP000440096"/>
    </source>
</evidence>
<dbReference type="InterPro" id="IPR036188">
    <property type="entry name" value="FAD/NAD-bd_sf"/>
</dbReference>
<accession>A0A6N7Z3C4</accession>
<evidence type="ECO:0000256" key="2">
    <source>
        <dbReference type="ARBA" id="ARBA00022630"/>
    </source>
</evidence>
<evidence type="ECO:0000256" key="4">
    <source>
        <dbReference type="ARBA" id="ARBA00023002"/>
    </source>
</evidence>
<feature type="domain" description="FAD dependent oxidoreductase" evidence="5">
    <location>
        <begin position="9"/>
        <end position="198"/>
    </location>
</feature>
<protein>
    <submittedName>
        <fullName evidence="6">FAD-dependent oxidoreductase</fullName>
    </submittedName>
</protein>
<keyword evidence="3" id="KW-0274">FAD</keyword>
<dbReference type="InterPro" id="IPR006076">
    <property type="entry name" value="FAD-dep_OxRdtase"/>
</dbReference>
<dbReference type="GO" id="GO:0008115">
    <property type="term" value="F:sarcosine oxidase activity"/>
    <property type="evidence" value="ECO:0007669"/>
    <property type="project" value="TreeGrafter"/>
</dbReference>
<keyword evidence="4" id="KW-0560">Oxidoreductase</keyword>
<name>A0A6N7Z3C4_9PSEU</name>
<dbReference type="Proteomes" id="UP000440096">
    <property type="component" value="Unassembled WGS sequence"/>
</dbReference>
<evidence type="ECO:0000259" key="5">
    <source>
        <dbReference type="Pfam" id="PF01266"/>
    </source>
</evidence>
<evidence type="ECO:0000313" key="6">
    <source>
        <dbReference type="EMBL" id="MTD53396.1"/>
    </source>
</evidence>
<gene>
    <name evidence="6" type="ORF">GKO32_05300</name>
</gene>
<dbReference type="PANTHER" id="PTHR10961">
    <property type="entry name" value="PEROXISOMAL SARCOSINE OXIDASE"/>
    <property type="match status" value="1"/>
</dbReference>
<keyword evidence="7" id="KW-1185">Reference proteome</keyword>
<comment type="caution">
    <text evidence="6">The sequence shown here is derived from an EMBL/GenBank/DDBJ whole genome shotgun (WGS) entry which is preliminary data.</text>
</comment>
<dbReference type="Gene3D" id="3.50.50.60">
    <property type="entry name" value="FAD/NAD(P)-binding domain"/>
    <property type="match status" value="3"/>
</dbReference>
<dbReference type="RefSeq" id="WP_154755633.1">
    <property type="nucleotide sequence ID" value="NZ_WMBA01000005.1"/>
</dbReference>
<dbReference type="EMBL" id="WMBA01000005">
    <property type="protein sequence ID" value="MTD53396.1"/>
    <property type="molecule type" value="Genomic_DNA"/>
</dbReference>
<sequence length="312" mass="32546">MAVPDRDVDVVVAGAGPAGCAAAWRMASRGADVLVLDDAAPGADDTAVFRVAHADMTDVFLALQALSLWRELEQGTGTRLLRLTGEIAHGRGAELDLLAWAADLAGKPGRWLPAGEAVERWPGIRYEERIFFHPLAGCLDADAAVTALRTAAAAEGAAVRSGSVTAVEYGRADAVLVHTSEGCYRARRAVVAASAPVRTATCVRFAPVRGGLAWPVFAHYDTTGLIAAGAPAGDGVSARAGDDPARYARCWLPGADPAAGQRYRTETGTRFVLDRRGPVVRAAGFTGEGFKFLPAVGRMIADLVLTGAVQKS</sequence>
<dbReference type="SUPFAM" id="SSF51905">
    <property type="entry name" value="FAD/NAD(P)-binding domain"/>
    <property type="match status" value="1"/>
</dbReference>
<dbReference type="OrthoDB" id="9806452at2"/>
<dbReference type="AlphaFoldDB" id="A0A6N7Z3C4"/>
<organism evidence="6 7">
    <name type="scientific">Amycolatopsis pithecellobii</name>
    <dbReference type="NCBI Taxonomy" id="664692"/>
    <lineage>
        <taxon>Bacteria</taxon>
        <taxon>Bacillati</taxon>
        <taxon>Actinomycetota</taxon>
        <taxon>Actinomycetes</taxon>
        <taxon>Pseudonocardiales</taxon>
        <taxon>Pseudonocardiaceae</taxon>
        <taxon>Amycolatopsis</taxon>
    </lineage>
</organism>
<dbReference type="PANTHER" id="PTHR10961:SF7">
    <property type="entry name" value="FAD DEPENDENT OXIDOREDUCTASE DOMAIN-CONTAINING PROTEIN"/>
    <property type="match status" value="1"/>
</dbReference>
<evidence type="ECO:0000256" key="1">
    <source>
        <dbReference type="ARBA" id="ARBA00001974"/>
    </source>
</evidence>